<dbReference type="Gene3D" id="3.40.1440.10">
    <property type="entry name" value="GIY-YIG endonuclease"/>
    <property type="match status" value="1"/>
</dbReference>
<proteinExistence type="predicted"/>
<name>A0ABS7K9A9_9BACI</name>
<accession>A0ABS7K9A9</accession>
<evidence type="ECO:0000313" key="2">
    <source>
        <dbReference type="EMBL" id="MBY0098853.1"/>
    </source>
</evidence>
<evidence type="ECO:0000313" key="3">
    <source>
        <dbReference type="Proteomes" id="UP000769780"/>
    </source>
</evidence>
<dbReference type="RefSeq" id="WP_221875072.1">
    <property type="nucleotide sequence ID" value="NZ_JACWFH010000029.1"/>
</dbReference>
<protein>
    <submittedName>
        <fullName evidence="2">GIY-YIG nuclease family protein</fullName>
    </submittedName>
</protein>
<organism evidence="2 3">
    <name type="scientific">Mesobacillus maritimus</name>
    <dbReference type="NCBI Taxonomy" id="1643336"/>
    <lineage>
        <taxon>Bacteria</taxon>
        <taxon>Bacillati</taxon>
        <taxon>Bacillota</taxon>
        <taxon>Bacilli</taxon>
        <taxon>Bacillales</taxon>
        <taxon>Bacillaceae</taxon>
        <taxon>Mesobacillus</taxon>
    </lineage>
</organism>
<feature type="domain" description="GIY-YIG" evidence="1">
    <location>
        <begin position="17"/>
        <end position="120"/>
    </location>
</feature>
<comment type="caution">
    <text evidence="2">The sequence shown here is derived from an EMBL/GenBank/DDBJ whole genome shotgun (WGS) entry which is preliminary data.</text>
</comment>
<reference evidence="2 3" key="1">
    <citation type="submission" date="2020-07" db="EMBL/GenBank/DDBJ databases">
        <title>Fungal Genomes of the International Space Station.</title>
        <authorList>
            <person name="Seuylemezian A."/>
            <person name="Singh N.K."/>
            <person name="Wood J."/>
            <person name="Venkateswaran K."/>
        </authorList>
    </citation>
    <scope>NUCLEOTIDE SEQUENCE [LARGE SCALE GENOMIC DNA]</scope>
    <source>
        <strain evidence="2 3">PL-B2</strain>
    </source>
</reference>
<dbReference type="InterPro" id="IPR035901">
    <property type="entry name" value="GIY-YIG_endonuc_sf"/>
</dbReference>
<evidence type="ECO:0000259" key="1">
    <source>
        <dbReference type="SMART" id="SM00465"/>
    </source>
</evidence>
<dbReference type="Proteomes" id="UP000769780">
    <property type="component" value="Unassembled WGS sequence"/>
</dbReference>
<dbReference type="InterPro" id="IPR000305">
    <property type="entry name" value="GIY-YIG_endonuc"/>
</dbReference>
<dbReference type="SUPFAM" id="SSF82771">
    <property type="entry name" value="GIY-YIG endonuclease"/>
    <property type="match status" value="1"/>
</dbReference>
<sequence length="120" mass="14241">MDRKKELKQIYKETPIEGGVFQIKNNQNGKLFIGSTRNFKTLNGLKFSLEAGTFSPTNKELQEDWSRYGSSAFSIDILETLKKKDNPYFNEKEALQELEYKWLDQFQPYEERGYNKKKQR</sequence>
<dbReference type="CDD" id="cd10451">
    <property type="entry name" value="GIY-YIG_LuxR_like"/>
    <property type="match status" value="1"/>
</dbReference>
<dbReference type="EMBL" id="JACWFH010000029">
    <property type="protein sequence ID" value="MBY0098853.1"/>
    <property type="molecule type" value="Genomic_DNA"/>
</dbReference>
<dbReference type="SMART" id="SM00465">
    <property type="entry name" value="GIYc"/>
    <property type="match status" value="1"/>
</dbReference>
<keyword evidence="3" id="KW-1185">Reference proteome</keyword>
<gene>
    <name evidence="2" type="ORF">H0185_18975</name>
</gene>